<keyword evidence="3" id="KW-1185">Reference proteome</keyword>
<proteinExistence type="predicted"/>
<name>A0ABP1AJT2_9BRYO</name>
<evidence type="ECO:0000313" key="3">
    <source>
        <dbReference type="Proteomes" id="UP001497522"/>
    </source>
</evidence>
<dbReference type="EMBL" id="OZ023714">
    <property type="protein sequence ID" value="CAK9862738.1"/>
    <property type="molecule type" value="Genomic_DNA"/>
</dbReference>
<evidence type="ECO:0000256" key="1">
    <source>
        <dbReference type="SAM" id="MobiDB-lite"/>
    </source>
</evidence>
<protein>
    <submittedName>
        <fullName evidence="2">Uncharacterized protein</fullName>
    </submittedName>
</protein>
<sequence length="92" mass="10504">MGTSLSMETKEELQDPTGELEKLWDGFEDREESEVETEHLNCLLDPTDPPAQTHLSGCKRFACTISLSEEPHYCKFTTDKHKDKQHSEAFTS</sequence>
<feature type="compositionally biased region" description="Basic and acidic residues" evidence="1">
    <location>
        <begin position="8"/>
        <end position="20"/>
    </location>
</feature>
<gene>
    <name evidence="2" type="ORF">CSSPJE1EN2_LOCUS5733</name>
</gene>
<evidence type="ECO:0000313" key="2">
    <source>
        <dbReference type="EMBL" id="CAK9862738.1"/>
    </source>
</evidence>
<reference evidence="2" key="1">
    <citation type="submission" date="2024-03" db="EMBL/GenBank/DDBJ databases">
        <authorList>
            <consortium name="ELIXIR-Norway"/>
            <consortium name="Elixir Norway"/>
        </authorList>
    </citation>
    <scope>NUCLEOTIDE SEQUENCE</scope>
</reference>
<organism evidence="2 3">
    <name type="scientific">Sphagnum jensenii</name>
    <dbReference type="NCBI Taxonomy" id="128206"/>
    <lineage>
        <taxon>Eukaryota</taxon>
        <taxon>Viridiplantae</taxon>
        <taxon>Streptophyta</taxon>
        <taxon>Embryophyta</taxon>
        <taxon>Bryophyta</taxon>
        <taxon>Sphagnophytina</taxon>
        <taxon>Sphagnopsida</taxon>
        <taxon>Sphagnales</taxon>
        <taxon>Sphagnaceae</taxon>
        <taxon>Sphagnum</taxon>
    </lineage>
</organism>
<accession>A0ABP1AJT2</accession>
<dbReference type="Proteomes" id="UP001497522">
    <property type="component" value="Chromosome 13"/>
</dbReference>
<feature type="region of interest" description="Disordered" evidence="1">
    <location>
        <begin position="1"/>
        <end position="20"/>
    </location>
</feature>